<evidence type="ECO:0000256" key="1">
    <source>
        <dbReference type="SAM" id="Phobius"/>
    </source>
</evidence>
<dbReference type="Gene3D" id="3.30.70.270">
    <property type="match status" value="1"/>
</dbReference>
<feature type="transmembrane region" description="Helical" evidence="1">
    <location>
        <begin position="94"/>
        <end position="111"/>
    </location>
</feature>
<gene>
    <name evidence="3" type="ORF">AMJ52_00420</name>
</gene>
<dbReference type="SMART" id="SM00267">
    <property type="entry name" value="GGDEF"/>
    <property type="match status" value="1"/>
</dbReference>
<dbReference type="SUPFAM" id="SSF55781">
    <property type="entry name" value="GAF domain-like"/>
    <property type="match status" value="2"/>
</dbReference>
<feature type="domain" description="GGDEF" evidence="2">
    <location>
        <begin position="518"/>
        <end position="647"/>
    </location>
</feature>
<dbReference type="PANTHER" id="PTHR45138:SF9">
    <property type="entry name" value="DIGUANYLATE CYCLASE DGCM-RELATED"/>
    <property type="match status" value="1"/>
</dbReference>
<name>A0A0S7YIB2_UNCT6</name>
<dbReference type="Pfam" id="PF00990">
    <property type="entry name" value="GGDEF"/>
    <property type="match status" value="1"/>
</dbReference>
<evidence type="ECO:0000259" key="2">
    <source>
        <dbReference type="PROSITE" id="PS50887"/>
    </source>
</evidence>
<feature type="transmembrane region" description="Helical" evidence="1">
    <location>
        <begin position="5"/>
        <end position="23"/>
    </location>
</feature>
<dbReference type="PANTHER" id="PTHR45138">
    <property type="entry name" value="REGULATORY COMPONENTS OF SENSORY TRANSDUCTION SYSTEM"/>
    <property type="match status" value="1"/>
</dbReference>
<evidence type="ECO:0000313" key="4">
    <source>
        <dbReference type="Proteomes" id="UP000051012"/>
    </source>
</evidence>
<dbReference type="InterPro" id="IPR050469">
    <property type="entry name" value="Diguanylate_Cyclase"/>
</dbReference>
<dbReference type="Gene3D" id="3.30.450.40">
    <property type="match status" value="2"/>
</dbReference>
<comment type="caution">
    <text evidence="3">The sequence shown here is derived from an EMBL/GenBank/DDBJ whole genome shotgun (WGS) entry which is preliminary data.</text>
</comment>
<dbReference type="InterPro" id="IPR043128">
    <property type="entry name" value="Rev_trsase/Diguanyl_cyclase"/>
</dbReference>
<dbReference type="EMBL" id="LJNI01000003">
    <property type="protein sequence ID" value="KPJ74481.1"/>
    <property type="molecule type" value="Genomic_DNA"/>
</dbReference>
<dbReference type="CDD" id="cd01949">
    <property type="entry name" value="GGDEF"/>
    <property type="match status" value="1"/>
</dbReference>
<accession>A0A0S7YIB2</accession>
<dbReference type="FunFam" id="3.30.70.270:FF:000001">
    <property type="entry name" value="Diguanylate cyclase domain protein"/>
    <property type="match status" value="1"/>
</dbReference>
<dbReference type="Proteomes" id="UP000051012">
    <property type="component" value="Unassembled WGS sequence"/>
</dbReference>
<dbReference type="PATRIC" id="fig|1703772.3.peg.1770"/>
<keyword evidence="1" id="KW-0472">Membrane</keyword>
<dbReference type="SUPFAM" id="SSF55073">
    <property type="entry name" value="Nucleotide cyclase"/>
    <property type="match status" value="1"/>
</dbReference>
<dbReference type="InterPro" id="IPR029787">
    <property type="entry name" value="Nucleotide_cyclase"/>
</dbReference>
<sequence>MGIKLFYIVAIIYAVVSSLGVFKKELSQHFLYIFLLALVFYYFFYAHKKKIEFFYSILAGIITNLFVQLTGGIGSPLFLVYPIVFPIIGYKEHYIHYWIIALSLFIMELTSAMVNHTIAIAPLAILAAAVVVFGIIIKQQTDQEIALRRSLVKYESRDEFFKPAEFEHEKILTSVRDIDKHPGIERPLLYFVQFIHNIFNAYTTAIFSYSDNHLVLVQGFSHSELFRPDTVIDAKSGIYYQVISERKPILIKEFVQDPEELGFYKGELKILSVIISPIILLDHIEGIFVIDREASQFNETDKQLFAQATNAAGYLLAMIRLYEKERYETKYRKTIAEVAKELQKELDLKSILSNAIQSFKTSMDFDDMSVAKIDEVNNCGVVIESTYIKESTKFSLDEGLVGFVARHRNTIIKDDLREGNLIVLKKGLKSNNASFVGVPITQDDELYGVIWLEDHRKKRFSKDDIEQLNILASQLSLAWQRAQLYYKVKDLSIRDWITGLYNHGHFQDMLEDGVRRQKELVLLFIDIDHFKEINDAYGHQAGDTVLRFLGKSLSTTGIASRYGGEEFTIIIPECSLKRGLREAVTLKDHIKKSEVNFDHNKITFTISIGVAHYPSDAQTRDELIQKADTALYIAKKTGRDKVVAAQTLKTHQTEGEQK</sequence>
<dbReference type="NCBIfam" id="TIGR00254">
    <property type="entry name" value="GGDEF"/>
    <property type="match status" value="1"/>
</dbReference>
<dbReference type="InterPro" id="IPR029016">
    <property type="entry name" value="GAF-like_dom_sf"/>
</dbReference>
<dbReference type="PROSITE" id="PS50887">
    <property type="entry name" value="GGDEF"/>
    <property type="match status" value="1"/>
</dbReference>
<organism evidence="3 4">
    <name type="scientific">candidate division TA06 bacterium DG_78</name>
    <dbReference type="NCBI Taxonomy" id="1703772"/>
    <lineage>
        <taxon>Bacteria</taxon>
        <taxon>Bacteria division TA06</taxon>
    </lineage>
</organism>
<dbReference type="Pfam" id="PF13185">
    <property type="entry name" value="GAF_2"/>
    <property type="match status" value="1"/>
</dbReference>
<reference evidence="3 4" key="1">
    <citation type="journal article" date="2015" name="Microbiome">
        <title>Genomic resolution of linkages in carbon, nitrogen, and sulfur cycling among widespread estuary sediment bacteria.</title>
        <authorList>
            <person name="Baker B.J."/>
            <person name="Lazar C.S."/>
            <person name="Teske A.P."/>
            <person name="Dick G.J."/>
        </authorList>
    </citation>
    <scope>NUCLEOTIDE SEQUENCE [LARGE SCALE GENOMIC DNA]</scope>
    <source>
        <strain evidence="3">DG_78</strain>
    </source>
</reference>
<proteinExistence type="predicted"/>
<dbReference type="GO" id="GO:0052621">
    <property type="term" value="F:diguanylate cyclase activity"/>
    <property type="evidence" value="ECO:0007669"/>
    <property type="project" value="TreeGrafter"/>
</dbReference>
<dbReference type="InterPro" id="IPR003018">
    <property type="entry name" value="GAF"/>
</dbReference>
<keyword evidence="1" id="KW-1133">Transmembrane helix</keyword>
<feature type="transmembrane region" description="Helical" evidence="1">
    <location>
        <begin position="118"/>
        <end position="137"/>
    </location>
</feature>
<protein>
    <recommendedName>
        <fullName evidence="2">GGDEF domain-containing protein</fullName>
    </recommendedName>
</protein>
<dbReference type="InterPro" id="IPR000160">
    <property type="entry name" value="GGDEF_dom"/>
</dbReference>
<evidence type="ECO:0000313" key="3">
    <source>
        <dbReference type="EMBL" id="KPJ74481.1"/>
    </source>
</evidence>
<dbReference type="SMART" id="SM00065">
    <property type="entry name" value="GAF"/>
    <property type="match status" value="2"/>
</dbReference>
<feature type="transmembrane region" description="Helical" evidence="1">
    <location>
        <begin position="29"/>
        <end position="46"/>
    </location>
</feature>
<keyword evidence="1" id="KW-0812">Transmembrane</keyword>
<dbReference type="AlphaFoldDB" id="A0A0S7YIB2"/>